<dbReference type="AlphaFoldDB" id="A0A8J5KJ26"/>
<accession>A0A8J5KJ26</accession>
<proteinExistence type="predicted"/>
<name>A0A8J5KJ26_ZINOF</name>
<organism evidence="2 3">
    <name type="scientific">Zingiber officinale</name>
    <name type="common">Ginger</name>
    <name type="synonym">Amomum zingiber</name>
    <dbReference type="NCBI Taxonomy" id="94328"/>
    <lineage>
        <taxon>Eukaryota</taxon>
        <taxon>Viridiplantae</taxon>
        <taxon>Streptophyta</taxon>
        <taxon>Embryophyta</taxon>
        <taxon>Tracheophyta</taxon>
        <taxon>Spermatophyta</taxon>
        <taxon>Magnoliopsida</taxon>
        <taxon>Liliopsida</taxon>
        <taxon>Zingiberales</taxon>
        <taxon>Zingiberaceae</taxon>
        <taxon>Zingiber</taxon>
    </lineage>
</organism>
<reference evidence="2 3" key="1">
    <citation type="submission" date="2020-08" db="EMBL/GenBank/DDBJ databases">
        <title>Plant Genome Project.</title>
        <authorList>
            <person name="Zhang R.-G."/>
        </authorList>
    </citation>
    <scope>NUCLEOTIDE SEQUENCE [LARGE SCALE GENOMIC DNA]</scope>
    <source>
        <tissue evidence="2">Rhizome</tissue>
    </source>
</reference>
<protein>
    <submittedName>
        <fullName evidence="2">Uncharacterized protein</fullName>
    </submittedName>
</protein>
<dbReference type="Proteomes" id="UP000734854">
    <property type="component" value="Unassembled WGS sequence"/>
</dbReference>
<gene>
    <name evidence="2" type="ORF">ZIOFF_058151</name>
</gene>
<dbReference type="EMBL" id="JACMSC010000016">
    <property type="protein sequence ID" value="KAG6481547.1"/>
    <property type="molecule type" value="Genomic_DNA"/>
</dbReference>
<evidence type="ECO:0000313" key="3">
    <source>
        <dbReference type="Proteomes" id="UP000734854"/>
    </source>
</evidence>
<sequence length="214" mass="24581">MERGRPEGDQSAVEREVGLRAMALRRRREKEGGRFRFQKQRNREAKETCEGKACREGLVDLLITLGKHFSFTRIYQATTVSKSLFWNLNMKTNHGGKEESNAVVRRRAPPIEAIAPGRSVDAQGRRVQARHLRRAPPPPRLPQGPQTRGQRAAAGDQLRYGEREFSFQETPIIRFKTPSARFLRFPWIADPPAADDHVEDFFVAYDSEAEDFKY</sequence>
<comment type="caution">
    <text evidence="2">The sequence shown here is derived from an EMBL/GenBank/DDBJ whole genome shotgun (WGS) entry which is preliminary data.</text>
</comment>
<keyword evidence="3" id="KW-1185">Reference proteome</keyword>
<evidence type="ECO:0000313" key="2">
    <source>
        <dbReference type="EMBL" id="KAG6481547.1"/>
    </source>
</evidence>
<feature type="region of interest" description="Disordered" evidence="1">
    <location>
        <begin position="116"/>
        <end position="155"/>
    </location>
</feature>
<evidence type="ECO:0000256" key="1">
    <source>
        <dbReference type="SAM" id="MobiDB-lite"/>
    </source>
</evidence>